<proteinExistence type="predicted"/>
<name>A0A1R3JU79_9ROSI</name>
<protein>
    <submittedName>
        <fullName evidence="1">Uncharacterized protein</fullName>
    </submittedName>
</protein>
<evidence type="ECO:0000313" key="1">
    <source>
        <dbReference type="EMBL" id="OMO98247.1"/>
    </source>
</evidence>
<dbReference type="AlphaFoldDB" id="A0A1R3JU79"/>
<gene>
    <name evidence="1" type="ORF">COLO4_14048</name>
</gene>
<dbReference type="EMBL" id="AWUE01015364">
    <property type="protein sequence ID" value="OMO98247.1"/>
    <property type="molecule type" value="Genomic_DNA"/>
</dbReference>
<evidence type="ECO:0000313" key="2">
    <source>
        <dbReference type="Proteomes" id="UP000187203"/>
    </source>
</evidence>
<reference evidence="2" key="1">
    <citation type="submission" date="2013-09" db="EMBL/GenBank/DDBJ databases">
        <title>Corchorus olitorius genome sequencing.</title>
        <authorList>
            <person name="Alam M."/>
            <person name="Haque M.S."/>
            <person name="Islam M.S."/>
            <person name="Emdad E.M."/>
            <person name="Islam M.M."/>
            <person name="Ahmed B."/>
            <person name="Halim A."/>
            <person name="Hossen Q.M.M."/>
            <person name="Hossain M.Z."/>
            <person name="Ahmed R."/>
            <person name="Khan M.M."/>
            <person name="Islam R."/>
            <person name="Rashid M.M."/>
            <person name="Khan S.A."/>
            <person name="Rahman M.S."/>
            <person name="Alam M."/>
            <person name="Yahiya A.S."/>
            <person name="Khan M.S."/>
            <person name="Azam M.S."/>
            <person name="Haque T."/>
            <person name="Lashkar M.Z.H."/>
            <person name="Akhand A.I."/>
            <person name="Morshed G."/>
            <person name="Roy S."/>
            <person name="Uddin K.S."/>
            <person name="Rabeya T."/>
            <person name="Hossain A.S."/>
            <person name="Chowdhury A."/>
            <person name="Snigdha A.R."/>
            <person name="Mortoza M.S."/>
            <person name="Matin S.A."/>
            <person name="Hoque S.M.E."/>
            <person name="Islam M.K."/>
            <person name="Roy D.K."/>
            <person name="Haider R."/>
            <person name="Moosa M.M."/>
            <person name="Elias S.M."/>
            <person name="Hasan A.M."/>
            <person name="Jahan S."/>
            <person name="Shafiuddin M."/>
            <person name="Mahmood N."/>
            <person name="Shommy N.S."/>
        </authorList>
    </citation>
    <scope>NUCLEOTIDE SEQUENCE [LARGE SCALE GENOMIC DNA]</scope>
    <source>
        <strain evidence="2">cv. O-4</strain>
    </source>
</reference>
<sequence>MSTKKKIPLTMEPPDYHHLQLPLPRPHRHNPPLHHRILPPMTLPAAQPLHNYCWFCYRANAGLANGDGRAEVGARGDPGRELGFGRHGRAEFEGVWLQGSWLHEPSHRSPNIDLLGLIHSAFELTLHSAVPT</sequence>
<keyword evidence="2" id="KW-1185">Reference proteome</keyword>
<comment type="caution">
    <text evidence="1">The sequence shown here is derived from an EMBL/GenBank/DDBJ whole genome shotgun (WGS) entry which is preliminary data.</text>
</comment>
<organism evidence="1 2">
    <name type="scientific">Corchorus olitorius</name>
    <dbReference type="NCBI Taxonomy" id="93759"/>
    <lineage>
        <taxon>Eukaryota</taxon>
        <taxon>Viridiplantae</taxon>
        <taxon>Streptophyta</taxon>
        <taxon>Embryophyta</taxon>
        <taxon>Tracheophyta</taxon>
        <taxon>Spermatophyta</taxon>
        <taxon>Magnoliopsida</taxon>
        <taxon>eudicotyledons</taxon>
        <taxon>Gunneridae</taxon>
        <taxon>Pentapetalae</taxon>
        <taxon>rosids</taxon>
        <taxon>malvids</taxon>
        <taxon>Malvales</taxon>
        <taxon>Malvaceae</taxon>
        <taxon>Grewioideae</taxon>
        <taxon>Apeibeae</taxon>
        <taxon>Corchorus</taxon>
    </lineage>
</organism>
<dbReference type="Proteomes" id="UP000187203">
    <property type="component" value="Unassembled WGS sequence"/>
</dbReference>
<accession>A0A1R3JU79</accession>